<accession>X1R6R2</accession>
<dbReference type="PRINTS" id="PR01590">
    <property type="entry name" value="HTHFIS"/>
</dbReference>
<dbReference type="Gene3D" id="1.10.10.60">
    <property type="entry name" value="Homeodomain-like"/>
    <property type="match status" value="1"/>
</dbReference>
<dbReference type="SUPFAM" id="SSF46689">
    <property type="entry name" value="Homeodomain-like"/>
    <property type="match status" value="1"/>
</dbReference>
<protein>
    <recommendedName>
        <fullName evidence="1">DNA binding HTH domain-containing protein</fullName>
    </recommendedName>
</protein>
<dbReference type="AlphaFoldDB" id="X1R6R2"/>
<evidence type="ECO:0000313" key="2">
    <source>
        <dbReference type="EMBL" id="GAI58820.1"/>
    </source>
</evidence>
<feature type="domain" description="DNA binding HTH" evidence="1">
    <location>
        <begin position="19"/>
        <end position="57"/>
    </location>
</feature>
<gene>
    <name evidence="2" type="ORF">S06H3_53977</name>
</gene>
<reference evidence="2" key="1">
    <citation type="journal article" date="2014" name="Front. Microbiol.">
        <title>High frequency of phylogenetically diverse reductive dehalogenase-homologous genes in deep subseafloor sedimentary metagenomes.</title>
        <authorList>
            <person name="Kawai M."/>
            <person name="Futagami T."/>
            <person name="Toyoda A."/>
            <person name="Takaki Y."/>
            <person name="Nishi S."/>
            <person name="Hori S."/>
            <person name="Arai W."/>
            <person name="Tsubouchi T."/>
            <person name="Morono Y."/>
            <person name="Uchiyama I."/>
            <person name="Ito T."/>
            <person name="Fujiyama A."/>
            <person name="Inagaki F."/>
            <person name="Takami H."/>
        </authorList>
    </citation>
    <scope>NUCLEOTIDE SEQUENCE</scope>
    <source>
        <strain evidence="2">Expedition CK06-06</strain>
    </source>
</reference>
<dbReference type="InterPro" id="IPR002197">
    <property type="entry name" value="HTH_Fis"/>
</dbReference>
<organism evidence="2">
    <name type="scientific">marine sediment metagenome</name>
    <dbReference type="NCBI Taxonomy" id="412755"/>
    <lineage>
        <taxon>unclassified sequences</taxon>
        <taxon>metagenomes</taxon>
        <taxon>ecological metagenomes</taxon>
    </lineage>
</organism>
<evidence type="ECO:0000259" key="1">
    <source>
        <dbReference type="Pfam" id="PF02954"/>
    </source>
</evidence>
<name>X1R6R2_9ZZZZ</name>
<feature type="non-terminal residue" evidence="2">
    <location>
        <position position="1"/>
    </location>
</feature>
<sequence length="60" mass="6838">LTVQTSSVLDAGEVRRLIDVEREHIVKTLKMFNGHKGRTAESLGIDRKTLRLKLRAYGME</sequence>
<dbReference type="Pfam" id="PF02954">
    <property type="entry name" value="HTH_8"/>
    <property type="match status" value="1"/>
</dbReference>
<proteinExistence type="predicted"/>
<comment type="caution">
    <text evidence="2">The sequence shown here is derived from an EMBL/GenBank/DDBJ whole genome shotgun (WGS) entry which is preliminary data.</text>
</comment>
<dbReference type="GO" id="GO:0043565">
    <property type="term" value="F:sequence-specific DNA binding"/>
    <property type="evidence" value="ECO:0007669"/>
    <property type="project" value="InterPro"/>
</dbReference>
<dbReference type="EMBL" id="BARV01034472">
    <property type="protein sequence ID" value="GAI58820.1"/>
    <property type="molecule type" value="Genomic_DNA"/>
</dbReference>
<dbReference type="InterPro" id="IPR009057">
    <property type="entry name" value="Homeodomain-like_sf"/>
</dbReference>